<reference evidence="3 4" key="1">
    <citation type="submission" date="2019-10" db="EMBL/GenBank/DDBJ databases">
        <authorList>
            <person name="Nie G."/>
            <person name="Ming H."/>
            <person name="Yi B."/>
        </authorList>
    </citation>
    <scope>NUCLEOTIDE SEQUENCE [LARGE SCALE GENOMIC DNA]</scope>
    <source>
        <strain evidence="3 4">CFH 90414</strain>
    </source>
</reference>
<organism evidence="3 4">
    <name type="scientific">Agromyces agglutinans</name>
    <dbReference type="NCBI Taxonomy" id="2662258"/>
    <lineage>
        <taxon>Bacteria</taxon>
        <taxon>Bacillati</taxon>
        <taxon>Actinomycetota</taxon>
        <taxon>Actinomycetes</taxon>
        <taxon>Micrococcales</taxon>
        <taxon>Microbacteriaceae</taxon>
        <taxon>Agromyces</taxon>
    </lineage>
</organism>
<keyword evidence="4" id="KW-1185">Reference proteome</keyword>
<comment type="caution">
    <text evidence="3">The sequence shown here is derived from an EMBL/GenBank/DDBJ whole genome shotgun (WGS) entry which is preliminary data.</text>
</comment>
<dbReference type="GO" id="GO:0016787">
    <property type="term" value="F:hydrolase activity"/>
    <property type="evidence" value="ECO:0007669"/>
    <property type="project" value="UniProtKB-KW"/>
</dbReference>
<protein>
    <submittedName>
        <fullName evidence="3">Alpha/beta hydrolase fold domain-containing protein</fullName>
    </submittedName>
</protein>
<dbReference type="InterPro" id="IPR013094">
    <property type="entry name" value="AB_hydrolase_3"/>
</dbReference>
<dbReference type="PANTHER" id="PTHR48081:SF8">
    <property type="entry name" value="ALPHA_BETA HYDROLASE FOLD-3 DOMAIN-CONTAINING PROTEIN-RELATED"/>
    <property type="match status" value="1"/>
</dbReference>
<evidence type="ECO:0000259" key="2">
    <source>
        <dbReference type="Pfam" id="PF07859"/>
    </source>
</evidence>
<accession>A0A6I2F951</accession>
<keyword evidence="1 3" id="KW-0378">Hydrolase</keyword>
<dbReference type="InterPro" id="IPR029058">
    <property type="entry name" value="AB_hydrolase_fold"/>
</dbReference>
<dbReference type="InterPro" id="IPR050300">
    <property type="entry name" value="GDXG_lipolytic_enzyme"/>
</dbReference>
<evidence type="ECO:0000313" key="3">
    <source>
        <dbReference type="EMBL" id="MRG58886.1"/>
    </source>
</evidence>
<name>A0A6I2F951_9MICO</name>
<feature type="domain" description="Alpha/beta hydrolase fold-3" evidence="2">
    <location>
        <begin position="40"/>
        <end position="247"/>
    </location>
</feature>
<dbReference type="Gene3D" id="3.40.50.1820">
    <property type="entry name" value="alpha/beta hydrolase"/>
    <property type="match status" value="1"/>
</dbReference>
<dbReference type="SUPFAM" id="SSF53474">
    <property type="entry name" value="alpha/beta-Hydrolases"/>
    <property type="match status" value="1"/>
</dbReference>
<dbReference type="AlphaFoldDB" id="A0A6I2F951"/>
<dbReference type="Pfam" id="PF07859">
    <property type="entry name" value="Abhydrolase_3"/>
    <property type="match status" value="1"/>
</dbReference>
<dbReference type="PANTHER" id="PTHR48081">
    <property type="entry name" value="AB HYDROLASE SUPERFAMILY PROTEIN C4A8.06C"/>
    <property type="match status" value="1"/>
</dbReference>
<gene>
    <name evidence="3" type="ORF">GE115_03230</name>
</gene>
<dbReference type="Proteomes" id="UP000431080">
    <property type="component" value="Unassembled WGS sequence"/>
</dbReference>
<evidence type="ECO:0000256" key="1">
    <source>
        <dbReference type="ARBA" id="ARBA00022801"/>
    </source>
</evidence>
<evidence type="ECO:0000313" key="4">
    <source>
        <dbReference type="Proteomes" id="UP000431080"/>
    </source>
</evidence>
<sequence>MPPVAGIRIEDLTVPGADGAPDVEVRVYDPAGRAPGSPALLWLHGGGFLIGDPEQDEASSIAFARELGMLVVAPRYRLAPEHPAPAAVHDAYSALTWLFGEAAARSVDPGRIAIGGASAGGGLAAGLALYAHDRGEVRPAFQLLVYPMLDDRTVLRTDLDTRGVRGWTPASNRFGWTSYLGGPPGAADVSPYAAPARRADLTGLPPAWIGVGSLDLFHDEDCAYAFRLQAAGVGCELLVIEGAFHGFDSIMRKAGVSREFWRAQADALRAGLAIAEESGA</sequence>
<dbReference type="EMBL" id="WJIF01000002">
    <property type="protein sequence ID" value="MRG58886.1"/>
    <property type="molecule type" value="Genomic_DNA"/>
</dbReference>
<proteinExistence type="predicted"/>